<dbReference type="OrthoDB" id="9812426at2"/>
<keyword evidence="4" id="KW-1185">Reference proteome</keyword>
<dbReference type="RefSeq" id="WP_145059215.1">
    <property type="nucleotide sequence ID" value="NZ_CP036263.1"/>
</dbReference>
<dbReference type="Proteomes" id="UP000319852">
    <property type="component" value="Chromosome"/>
</dbReference>
<dbReference type="InterPro" id="IPR005532">
    <property type="entry name" value="SUMF_dom"/>
</dbReference>
<keyword evidence="3" id="KW-0808">Transferase</keyword>
<dbReference type="Pfam" id="PF03781">
    <property type="entry name" value="FGE-sulfatase"/>
    <property type="match status" value="1"/>
</dbReference>
<sequence>MIRIKSHSTLLLATFCVCLVLGEPLRAQEDVDSHSFNSVEMAPLSALQLGDAALVAPEVLKSLAVQPGQAAELSRGEKRIEVVLYPINRAKEQVSIKKSLRDRLGVEPGKANISLRLLDLSERTLEPIRTDIRIEAHAGSSEQWPGIAMGAPHGDCDMYTGEIVEAVTQSRKVPSVCAYGSRNSFLGRWIDVNRPLQRRPNESSFGILPYRDWTTEAASIFSEFQENVLRVGRQPDLAEGTVPLKLYLDFHGHDLTVKSDAGESIYRNVFECMARGFSQEEVRLLKAAFDQCVSEEYGDAAPPSYWGNLPEDREYEVAGIPTSFFYSGSGARVYGVLASDVASRGIHIESPDSMRINPSVRPRTSQVLGNFMQVIRDDILTASLSRQTVTPPEAAAENDSDQWVTVPTGEFAMGAPEGDEGWSIERPQHWVNLSAYEMRTTEVTCGEFAAFVNRSLATGQAEIRDARVLSKTDGKLWCVLWPQGVLSMLQQEANRVTWRSGRQHHPVNYVTWHGAMAMAKANNASLPSEAQWEKAAGWEAETSRPFRTGLSMPGFRSTVQASLMNSGHISENYVPPSTCPVGSFAKSKSPVGCYDMSGNVWEWTTDWLAGYPEAGNELHDPTGPSDGSMKVIRGGGWDTERSTATPSFRLGVSPDQALPNVGFRLSRSQGDR</sequence>
<proteinExistence type="predicted"/>
<name>A0A517MTX7_9BACT</name>
<dbReference type="InterPro" id="IPR051043">
    <property type="entry name" value="Sulfatase_Mod_Factor_Kinase"/>
</dbReference>
<dbReference type="GO" id="GO:0120147">
    <property type="term" value="F:formylglycine-generating oxidase activity"/>
    <property type="evidence" value="ECO:0007669"/>
    <property type="project" value="TreeGrafter"/>
</dbReference>
<dbReference type="SUPFAM" id="SSF56436">
    <property type="entry name" value="C-type lectin-like"/>
    <property type="match status" value="1"/>
</dbReference>
<dbReference type="InterPro" id="IPR016187">
    <property type="entry name" value="CTDL_fold"/>
</dbReference>
<evidence type="ECO:0000259" key="2">
    <source>
        <dbReference type="Pfam" id="PF03781"/>
    </source>
</evidence>
<dbReference type="PANTHER" id="PTHR23150:SF19">
    <property type="entry name" value="FORMYLGLYCINE-GENERATING ENZYME"/>
    <property type="match status" value="1"/>
</dbReference>
<accession>A0A517MTX7</accession>
<organism evidence="3 4">
    <name type="scientific">Adhaeretor mobilis</name>
    <dbReference type="NCBI Taxonomy" id="1930276"/>
    <lineage>
        <taxon>Bacteria</taxon>
        <taxon>Pseudomonadati</taxon>
        <taxon>Planctomycetota</taxon>
        <taxon>Planctomycetia</taxon>
        <taxon>Pirellulales</taxon>
        <taxon>Lacipirellulaceae</taxon>
        <taxon>Adhaeretor</taxon>
    </lineage>
</organism>
<protein>
    <submittedName>
        <fullName evidence="3">Serine/threonine-protein kinase pkn1</fullName>
        <ecNumber evidence="3">2.7.11.1</ecNumber>
    </submittedName>
</protein>
<dbReference type="EC" id="2.7.11.1" evidence="3"/>
<dbReference type="Gene3D" id="3.90.1580.10">
    <property type="entry name" value="paralog of FGE (formylglycine-generating enzyme)"/>
    <property type="match status" value="1"/>
</dbReference>
<dbReference type="EMBL" id="CP036263">
    <property type="protein sequence ID" value="QDS98227.1"/>
    <property type="molecule type" value="Genomic_DNA"/>
</dbReference>
<evidence type="ECO:0000256" key="1">
    <source>
        <dbReference type="SAM" id="MobiDB-lite"/>
    </source>
</evidence>
<evidence type="ECO:0000313" key="3">
    <source>
        <dbReference type="EMBL" id="QDS98227.1"/>
    </source>
</evidence>
<dbReference type="InterPro" id="IPR042095">
    <property type="entry name" value="SUMF_sf"/>
</dbReference>
<dbReference type="GO" id="GO:0004674">
    <property type="term" value="F:protein serine/threonine kinase activity"/>
    <property type="evidence" value="ECO:0007669"/>
    <property type="project" value="UniProtKB-EC"/>
</dbReference>
<feature type="region of interest" description="Disordered" evidence="1">
    <location>
        <begin position="636"/>
        <end position="655"/>
    </location>
</feature>
<dbReference type="KEGG" id="amob:HG15A2_15000"/>
<reference evidence="3 4" key="1">
    <citation type="submission" date="2019-02" db="EMBL/GenBank/DDBJ databases">
        <title>Deep-cultivation of Planctomycetes and their phenomic and genomic characterization uncovers novel biology.</title>
        <authorList>
            <person name="Wiegand S."/>
            <person name="Jogler M."/>
            <person name="Boedeker C."/>
            <person name="Pinto D."/>
            <person name="Vollmers J."/>
            <person name="Rivas-Marin E."/>
            <person name="Kohn T."/>
            <person name="Peeters S.H."/>
            <person name="Heuer A."/>
            <person name="Rast P."/>
            <person name="Oberbeckmann S."/>
            <person name="Bunk B."/>
            <person name="Jeske O."/>
            <person name="Meyerdierks A."/>
            <person name="Storesund J.E."/>
            <person name="Kallscheuer N."/>
            <person name="Luecker S."/>
            <person name="Lage O.M."/>
            <person name="Pohl T."/>
            <person name="Merkel B.J."/>
            <person name="Hornburger P."/>
            <person name="Mueller R.-W."/>
            <person name="Bruemmer F."/>
            <person name="Labrenz M."/>
            <person name="Spormann A.M."/>
            <person name="Op den Camp H."/>
            <person name="Overmann J."/>
            <person name="Amann R."/>
            <person name="Jetten M.S.M."/>
            <person name="Mascher T."/>
            <person name="Medema M.H."/>
            <person name="Devos D.P."/>
            <person name="Kaster A.-K."/>
            <person name="Ovreas L."/>
            <person name="Rohde M."/>
            <person name="Galperin M.Y."/>
            <person name="Jogler C."/>
        </authorList>
    </citation>
    <scope>NUCLEOTIDE SEQUENCE [LARGE SCALE GENOMIC DNA]</scope>
    <source>
        <strain evidence="3 4">HG15A2</strain>
    </source>
</reference>
<evidence type="ECO:0000313" key="4">
    <source>
        <dbReference type="Proteomes" id="UP000319852"/>
    </source>
</evidence>
<dbReference type="PANTHER" id="PTHR23150">
    <property type="entry name" value="SULFATASE MODIFYING FACTOR 1, 2"/>
    <property type="match status" value="1"/>
</dbReference>
<gene>
    <name evidence="3" type="primary">pkn1_1</name>
    <name evidence="3" type="ORF">HG15A2_15000</name>
</gene>
<dbReference type="AlphaFoldDB" id="A0A517MTX7"/>
<keyword evidence="3" id="KW-0418">Kinase</keyword>
<feature type="domain" description="Sulfatase-modifying factor enzyme-like" evidence="2">
    <location>
        <begin position="401"/>
        <end position="665"/>
    </location>
</feature>